<dbReference type="PROSITE" id="PS00626">
    <property type="entry name" value="RCC1_2"/>
    <property type="match status" value="1"/>
</dbReference>
<keyword evidence="2" id="KW-1185">Reference proteome</keyword>
<dbReference type="PANTHER" id="PTHR46849:SF1">
    <property type="entry name" value="RCC1 DOMAIN-CONTAINING PROTEIN 1"/>
    <property type="match status" value="1"/>
</dbReference>
<evidence type="ECO:0000313" key="2">
    <source>
        <dbReference type="Proteomes" id="UP000540952"/>
    </source>
</evidence>
<dbReference type="AlphaFoldDB" id="A0A7K4WNT9"/>
<proteinExistence type="predicted"/>
<accession>A0A7K4WNT9</accession>
<organism evidence="1 2">
    <name type="scientific">Tachuris rubrigastra</name>
    <dbReference type="NCBI Taxonomy" id="495162"/>
    <lineage>
        <taxon>Eukaryota</taxon>
        <taxon>Metazoa</taxon>
        <taxon>Chordata</taxon>
        <taxon>Craniata</taxon>
        <taxon>Vertebrata</taxon>
        <taxon>Euteleostomi</taxon>
        <taxon>Archelosauria</taxon>
        <taxon>Archosauria</taxon>
        <taxon>Dinosauria</taxon>
        <taxon>Saurischia</taxon>
        <taxon>Theropoda</taxon>
        <taxon>Coelurosauria</taxon>
        <taxon>Aves</taxon>
        <taxon>Neognathae</taxon>
        <taxon>Neoaves</taxon>
        <taxon>Telluraves</taxon>
        <taxon>Australaves</taxon>
        <taxon>Passeriformes</taxon>
        <taxon>Tyrannidae</taxon>
        <taxon>Tachuris</taxon>
    </lineage>
</organism>
<feature type="non-terminal residue" evidence="1">
    <location>
        <position position="1"/>
    </location>
</feature>
<gene>
    <name evidence="1" type="primary">Rccd1_1</name>
    <name evidence="1" type="ORF">TACRUB_R11481</name>
</gene>
<dbReference type="EMBL" id="VZRD01000304">
    <property type="protein sequence ID" value="NWR36356.1"/>
    <property type="molecule type" value="Genomic_DNA"/>
</dbReference>
<dbReference type="InterPro" id="IPR009091">
    <property type="entry name" value="RCC1/BLIP-II"/>
</dbReference>
<feature type="non-terminal residue" evidence="1">
    <location>
        <position position="52"/>
    </location>
</feature>
<dbReference type="Pfam" id="PF00415">
    <property type="entry name" value="RCC1"/>
    <property type="match status" value="1"/>
</dbReference>
<dbReference type="InterPro" id="IPR000408">
    <property type="entry name" value="Reg_chr_condens"/>
</dbReference>
<dbReference type="SUPFAM" id="SSF50985">
    <property type="entry name" value="RCC1/BLIP-II"/>
    <property type="match status" value="1"/>
</dbReference>
<sequence>VCPCMCSCRHGQLGHGMLESEPQPRLVEALAGVPMWAVAAGGWHSASVSGEE</sequence>
<dbReference type="Gene3D" id="2.130.10.30">
    <property type="entry name" value="Regulator of chromosome condensation 1/beta-lactamase-inhibitor protein II"/>
    <property type="match status" value="1"/>
</dbReference>
<protein>
    <submittedName>
        <fullName evidence="1">RCCD1 protein</fullName>
    </submittedName>
</protein>
<reference evidence="1 2" key="1">
    <citation type="submission" date="2019-09" db="EMBL/GenBank/DDBJ databases">
        <title>Bird 10,000 Genomes (B10K) Project - Family phase.</title>
        <authorList>
            <person name="Zhang G."/>
        </authorList>
    </citation>
    <scope>NUCLEOTIDE SEQUENCE [LARGE SCALE GENOMIC DNA]</scope>
    <source>
        <strain evidence="1">B10K-CU-031-13</strain>
        <tissue evidence="1">Muscle</tissue>
    </source>
</reference>
<comment type="caution">
    <text evidence="1">The sequence shown here is derived from an EMBL/GenBank/DDBJ whole genome shotgun (WGS) entry which is preliminary data.</text>
</comment>
<dbReference type="Proteomes" id="UP000540952">
    <property type="component" value="Unassembled WGS sequence"/>
</dbReference>
<evidence type="ECO:0000313" key="1">
    <source>
        <dbReference type="EMBL" id="NWR36356.1"/>
    </source>
</evidence>
<name>A0A7K4WNT9_9TYRA</name>
<dbReference type="PANTHER" id="PTHR46849">
    <property type="entry name" value="RCC1 DOMAIN-CONTAINING PROTEIN 1"/>
    <property type="match status" value="1"/>
</dbReference>
<dbReference type="InterPro" id="IPR052830">
    <property type="entry name" value="RCC1_domain-containing"/>
</dbReference>